<proteinExistence type="predicted"/>
<accession>A0A1I1S842</accession>
<dbReference type="Proteomes" id="UP000198862">
    <property type="component" value="Unassembled WGS sequence"/>
</dbReference>
<protein>
    <submittedName>
        <fullName evidence="1">Bor protein</fullName>
    </submittedName>
</protein>
<organism evidence="1 2">
    <name type="scientific">Pseudoalteromonas denitrificans DSM 6059</name>
    <dbReference type="NCBI Taxonomy" id="1123010"/>
    <lineage>
        <taxon>Bacteria</taxon>
        <taxon>Pseudomonadati</taxon>
        <taxon>Pseudomonadota</taxon>
        <taxon>Gammaproteobacteria</taxon>
        <taxon>Alteromonadales</taxon>
        <taxon>Pseudoalteromonadaceae</taxon>
        <taxon>Pseudoalteromonas</taxon>
    </lineage>
</organism>
<sequence length="112" mass="12559">MQNKMMLVMVMLTVMSGCTRIHFDNGEQIANTQHAPKKQWHHNAALSLYEVSEPVDLKKNCDGAKWSSVETQLSFVNGLASTAVNEVAPLWYPKTVLTTCEKVQVPLQVKDK</sequence>
<gene>
    <name evidence="1" type="ORF">SAMN02745724_04409</name>
</gene>
<keyword evidence="2" id="KW-1185">Reference proteome</keyword>
<evidence type="ECO:0000313" key="1">
    <source>
        <dbReference type="EMBL" id="SFD40003.1"/>
    </source>
</evidence>
<dbReference type="OrthoDB" id="6305753at2"/>
<dbReference type="InterPro" id="IPR010438">
    <property type="entry name" value="Lambda_Bor"/>
</dbReference>
<reference evidence="1 2" key="1">
    <citation type="submission" date="2016-10" db="EMBL/GenBank/DDBJ databases">
        <authorList>
            <person name="de Groot N.N."/>
        </authorList>
    </citation>
    <scope>NUCLEOTIDE SEQUENCE [LARGE SCALE GENOMIC DNA]</scope>
    <source>
        <strain evidence="1 2">DSM 6059</strain>
    </source>
</reference>
<dbReference type="Pfam" id="PF06291">
    <property type="entry name" value="Lambda_Bor"/>
    <property type="match status" value="1"/>
</dbReference>
<evidence type="ECO:0000313" key="2">
    <source>
        <dbReference type="Proteomes" id="UP000198862"/>
    </source>
</evidence>
<dbReference type="PROSITE" id="PS51257">
    <property type="entry name" value="PROKAR_LIPOPROTEIN"/>
    <property type="match status" value="1"/>
</dbReference>
<dbReference type="AlphaFoldDB" id="A0A1I1S842"/>
<dbReference type="EMBL" id="FOLO01000054">
    <property type="protein sequence ID" value="SFD40003.1"/>
    <property type="molecule type" value="Genomic_DNA"/>
</dbReference>
<dbReference type="STRING" id="1123010.SAMN02745724_04409"/>
<dbReference type="RefSeq" id="WP_091989840.1">
    <property type="nucleotide sequence ID" value="NZ_FOLO01000054.1"/>
</dbReference>
<name>A0A1I1S842_9GAMM</name>